<name>A0A4Q9L530_9MICR</name>
<reference evidence="3 4" key="1">
    <citation type="submission" date="2017-12" db="EMBL/GenBank/DDBJ databases">
        <authorList>
            <person name="Pombert J.-F."/>
            <person name="Haag K.L."/>
            <person name="Ebert D."/>
        </authorList>
    </citation>
    <scope>NUCLEOTIDE SEQUENCE [LARGE SCALE GENOMIC DNA]</scope>
    <source>
        <strain evidence="1">BE-OM-2</strain>
        <strain evidence="2">IL-BN-2</strain>
    </source>
</reference>
<evidence type="ECO:0000313" key="2">
    <source>
        <dbReference type="EMBL" id="TBU06862.1"/>
    </source>
</evidence>
<keyword evidence="3" id="KW-1185">Reference proteome</keyword>
<dbReference type="VEuPathDB" id="MicrosporidiaDB:CWI36_1066p0030"/>
<accession>A0A4Q9L530</accession>
<gene>
    <name evidence="1" type="ORF">CWI36_1066p0030</name>
    <name evidence="2" type="ORF">CWI39_0411p0010</name>
</gene>
<evidence type="ECO:0000313" key="3">
    <source>
        <dbReference type="Proteomes" id="UP000291404"/>
    </source>
</evidence>
<proteinExistence type="predicted"/>
<dbReference type="VEuPathDB" id="MicrosporidiaDB:CWI39_0411p0010"/>
<organism evidence="1 3">
    <name type="scientific">Hamiltosporidium magnivora</name>
    <dbReference type="NCBI Taxonomy" id="148818"/>
    <lineage>
        <taxon>Eukaryota</taxon>
        <taxon>Fungi</taxon>
        <taxon>Fungi incertae sedis</taxon>
        <taxon>Microsporidia</taxon>
        <taxon>Dubosqiidae</taxon>
        <taxon>Hamiltosporidium</taxon>
    </lineage>
</organism>
<protein>
    <submittedName>
        <fullName evidence="1">Uncharacterized protein</fullName>
    </submittedName>
</protein>
<evidence type="ECO:0000313" key="4">
    <source>
        <dbReference type="Proteomes" id="UP000293045"/>
    </source>
</evidence>
<dbReference type="EMBL" id="PIXR01000411">
    <property type="protein sequence ID" value="TBU06862.1"/>
    <property type="molecule type" value="Genomic_DNA"/>
</dbReference>
<evidence type="ECO:0000313" key="1">
    <source>
        <dbReference type="EMBL" id="TBU02673.1"/>
    </source>
</evidence>
<sequence length="101" mass="11695">MSFGTLLITTNSEPIYVKNKDDINISLIIDFVDSMISVANQFYEDEFFYSEGACVISCFQCPGITKIIWVGSEKKDLKKIYERYRIAKIYNDLELLNDIEC</sequence>
<dbReference type="Proteomes" id="UP000293045">
    <property type="component" value="Unassembled WGS sequence"/>
</dbReference>
<dbReference type="Proteomes" id="UP000291404">
    <property type="component" value="Unassembled WGS sequence"/>
</dbReference>
<dbReference type="EMBL" id="PITI01001066">
    <property type="protein sequence ID" value="TBU02673.1"/>
    <property type="molecule type" value="Genomic_DNA"/>
</dbReference>
<dbReference type="AlphaFoldDB" id="A0A4Q9L530"/>
<comment type="caution">
    <text evidence="1">The sequence shown here is derived from an EMBL/GenBank/DDBJ whole genome shotgun (WGS) entry which is preliminary data.</text>
</comment>